<keyword evidence="3" id="KW-1185">Reference proteome</keyword>
<dbReference type="SUPFAM" id="SSF48371">
    <property type="entry name" value="ARM repeat"/>
    <property type="match status" value="1"/>
</dbReference>
<evidence type="ECO:0000256" key="1">
    <source>
        <dbReference type="SAM" id="MobiDB-lite"/>
    </source>
</evidence>
<gene>
    <name evidence="2" type="ORF">M9Y10_017895</name>
</gene>
<sequence>MSIDLYPVFQLNSNADIPTNQITSELNTLRTIVTRKFYIDLNQQQKLFFLNFLWDTLHRFTQHSTPAVRLASSSVIGNILLNLGPFFFKDLMNSLLEAIKKLNENEGSYVYLTSFVYLSKFLSASTLNQVLLSNSLIFNLFSKVSNEHLPNLVAQLDNFSNKFLVLIVDLFIKLSLQNPNNRHLPKAAAILISKSIDNYSSILSNQNLSLLLISSLFPDRLPKHIDQNVSLSILKRAIEAIKSDSTLPTDYEAACKVVYQLYSGNHIQSELIKKQITDEIVLKSTNPTALLMLPIDESIISKSFYNIDQITSENEIEKSKINPLMNYLSLNYKPEFSDKLILLINKNLTPASDSYSFALKVLGDVSSSLPISSLNELLFKAFSINTSNWIHKLWTLELINKLNFRLLSQSTTDKAFEVIDISSTSKTDKLTQYAKEVTVKVFETCHIEVFKLFIDEYCRKIDVFDQISFESRISFLSYVFKNSQAQSQSQVDWTISFTRLATLLFEAVNLFDSTFSATVMMNFFNIIESIANNLKEEFMIIILFVRKALDIIEPSFNDFCGDEIGLKRPNLFASTVSNSNSSNGISSISSSLSQLLRVDTDLTSNPGIRHSDLLQSAFAAFSMIANINWSIFDLKNDSIHYLYNLATAFLPLFPCCSNVLIASLIELSILARPEIDKFIQKSLRYSKEGEAVFKIARLIEICIERYDDFSLSEFKQFPEYKQSLKIILSLSRDLDYVNVAAAQTVLEFDKVKIPTNLFAKIIKKSQLYLISDENNNNNNNEENNENIIDPSILYGMNDDDIQDKEEFCCQLNSPLESPGFLLYVQTLSPFYYKHVEIPKELLQPALLKSFFNYSTVKVNLQEANFLLEYCLEKTNEQCIRAFLFYLTRNKIQLDLNPYLNHPLLQKKKNMSAVVSYLKINSLPNDYVTSVLKTDDLVGFVLNASTKLSRLLSISLLKIDPKYFMKGFMNTEKFHYAQIYNVCWYAKENIDFPPDDFYQFAVMLLSKYIESRKKKNIVRRLLTIFVYKNLKNNSIVQEACALLSCDIGPPSNIEYVKKLSNAQIIELYYESLVINRVANCRAILETLLIVLTKSSPYGMLLYITLKQPTFDDINQIMTTSFPLFQLPSMQTLPYRYYSELIKNVTTTKKESETIPLQSNTNSNSNPNLLQNNNLNSDQNQNNNLNVNPLDLSFNVLPSSQIFKLLLSNPNDFNKSNFSFSFPRNHAFGIYVFHFINTILSIFHRKLSTMSTLNNELATTVSKLVKDSFTFVSTNYEFKSESAYVSLFLQMYNTYLSIKMDFDPSDLELINNNVGLLFENNLTILPPLAVDVVIKISNHNKDLLYATTIFGCYLKEKESYESYYVSERAAMFTIASNEKYNTKVKQRLLKLEENKNKTKVKQDKDKLDQQQDQSQFIKSSSSFDFKPGSLASDEKIKKTLFKSVASAKIKHVDDPLDPTTFIVFGKSFIATFCAFVLTKSLSKKEISYQNLLGLFTKRHEKAIVTYVDRTIRPFSILFALMGDEKDKPPKNLSSYINSFHDLLLVNQSEKRYNVF</sequence>
<name>A0ABR2HV57_9EUKA</name>
<reference evidence="2 3" key="1">
    <citation type="submission" date="2024-04" db="EMBL/GenBank/DDBJ databases">
        <title>Tritrichomonas musculus Genome.</title>
        <authorList>
            <person name="Alves-Ferreira E."/>
            <person name="Grigg M."/>
            <person name="Lorenzi H."/>
            <person name="Galac M."/>
        </authorList>
    </citation>
    <scope>NUCLEOTIDE SEQUENCE [LARGE SCALE GENOMIC DNA]</scope>
    <source>
        <strain evidence="2 3">EAF2021</strain>
    </source>
</reference>
<dbReference type="InterPro" id="IPR016024">
    <property type="entry name" value="ARM-type_fold"/>
</dbReference>
<dbReference type="Proteomes" id="UP001470230">
    <property type="component" value="Unassembled WGS sequence"/>
</dbReference>
<feature type="region of interest" description="Disordered" evidence="1">
    <location>
        <begin position="1150"/>
        <end position="1180"/>
    </location>
</feature>
<comment type="caution">
    <text evidence="2">The sequence shown here is derived from an EMBL/GenBank/DDBJ whole genome shotgun (WGS) entry which is preliminary data.</text>
</comment>
<proteinExistence type="predicted"/>
<protein>
    <submittedName>
        <fullName evidence="2">Uncharacterized protein</fullName>
    </submittedName>
</protein>
<organism evidence="2 3">
    <name type="scientific">Tritrichomonas musculus</name>
    <dbReference type="NCBI Taxonomy" id="1915356"/>
    <lineage>
        <taxon>Eukaryota</taxon>
        <taxon>Metamonada</taxon>
        <taxon>Parabasalia</taxon>
        <taxon>Tritrichomonadida</taxon>
        <taxon>Tritrichomonadidae</taxon>
        <taxon>Tritrichomonas</taxon>
    </lineage>
</organism>
<feature type="compositionally biased region" description="Low complexity" evidence="1">
    <location>
        <begin position="1155"/>
        <end position="1180"/>
    </location>
</feature>
<accession>A0ABR2HV57</accession>
<evidence type="ECO:0000313" key="2">
    <source>
        <dbReference type="EMBL" id="KAK8852902.1"/>
    </source>
</evidence>
<evidence type="ECO:0000313" key="3">
    <source>
        <dbReference type="Proteomes" id="UP001470230"/>
    </source>
</evidence>
<dbReference type="EMBL" id="JAPFFF010000023">
    <property type="protein sequence ID" value="KAK8852902.1"/>
    <property type="molecule type" value="Genomic_DNA"/>
</dbReference>